<dbReference type="Proteomes" id="UP000299102">
    <property type="component" value="Unassembled WGS sequence"/>
</dbReference>
<feature type="region of interest" description="Disordered" evidence="1">
    <location>
        <begin position="1"/>
        <end position="45"/>
    </location>
</feature>
<gene>
    <name evidence="2" type="ORF">EVAR_46430_1</name>
</gene>
<organism evidence="2 3">
    <name type="scientific">Eumeta variegata</name>
    <name type="common">Bagworm moth</name>
    <name type="synonym">Eumeta japonica</name>
    <dbReference type="NCBI Taxonomy" id="151549"/>
    <lineage>
        <taxon>Eukaryota</taxon>
        <taxon>Metazoa</taxon>
        <taxon>Ecdysozoa</taxon>
        <taxon>Arthropoda</taxon>
        <taxon>Hexapoda</taxon>
        <taxon>Insecta</taxon>
        <taxon>Pterygota</taxon>
        <taxon>Neoptera</taxon>
        <taxon>Endopterygota</taxon>
        <taxon>Lepidoptera</taxon>
        <taxon>Glossata</taxon>
        <taxon>Ditrysia</taxon>
        <taxon>Tineoidea</taxon>
        <taxon>Psychidae</taxon>
        <taxon>Oiketicinae</taxon>
        <taxon>Eumeta</taxon>
    </lineage>
</organism>
<sequence length="74" mass="8178">MRRLKVSPIKKLKDKRRKLGSSFGPRTRGASTSGAGRAAGGPGRFCRRLASRRSLFIDGGQFSRHKNPEFQPPP</sequence>
<evidence type="ECO:0000313" key="2">
    <source>
        <dbReference type="EMBL" id="GBP61569.1"/>
    </source>
</evidence>
<comment type="caution">
    <text evidence="2">The sequence shown here is derived from an EMBL/GenBank/DDBJ whole genome shotgun (WGS) entry which is preliminary data.</text>
</comment>
<keyword evidence="3" id="KW-1185">Reference proteome</keyword>
<feature type="compositionally biased region" description="Basic residues" evidence="1">
    <location>
        <begin position="1"/>
        <end position="19"/>
    </location>
</feature>
<feature type="compositionally biased region" description="Low complexity" evidence="1">
    <location>
        <begin position="26"/>
        <end position="36"/>
    </location>
</feature>
<reference evidence="2 3" key="1">
    <citation type="journal article" date="2019" name="Commun. Biol.">
        <title>The bagworm genome reveals a unique fibroin gene that provides high tensile strength.</title>
        <authorList>
            <person name="Kono N."/>
            <person name="Nakamura H."/>
            <person name="Ohtoshi R."/>
            <person name="Tomita M."/>
            <person name="Numata K."/>
            <person name="Arakawa K."/>
        </authorList>
    </citation>
    <scope>NUCLEOTIDE SEQUENCE [LARGE SCALE GENOMIC DNA]</scope>
</reference>
<protein>
    <submittedName>
        <fullName evidence="2">Uncharacterized protein</fullName>
    </submittedName>
</protein>
<dbReference type="EMBL" id="BGZK01000817">
    <property type="protein sequence ID" value="GBP61569.1"/>
    <property type="molecule type" value="Genomic_DNA"/>
</dbReference>
<evidence type="ECO:0000313" key="3">
    <source>
        <dbReference type="Proteomes" id="UP000299102"/>
    </source>
</evidence>
<name>A0A4C1XH05_EUMVA</name>
<evidence type="ECO:0000256" key="1">
    <source>
        <dbReference type="SAM" id="MobiDB-lite"/>
    </source>
</evidence>
<dbReference type="AlphaFoldDB" id="A0A4C1XH05"/>
<proteinExistence type="predicted"/>
<accession>A0A4C1XH05</accession>